<dbReference type="EMBL" id="BMAW01019486">
    <property type="protein sequence ID" value="GFT63610.1"/>
    <property type="molecule type" value="Genomic_DNA"/>
</dbReference>
<feature type="signal peptide" evidence="1">
    <location>
        <begin position="1"/>
        <end position="23"/>
    </location>
</feature>
<feature type="domain" description="SCP" evidence="2">
    <location>
        <begin position="12"/>
        <end position="158"/>
    </location>
</feature>
<evidence type="ECO:0000256" key="1">
    <source>
        <dbReference type="SAM" id="SignalP"/>
    </source>
</evidence>
<sequence>MKFIIVLFVLVFFITFFTVMTEARRDLKTDGRTIASSDAEENIQNEEWDKKLEYLAQLWADGCIWEHGKPKNTSYKPGLYGQNLYRGSDPTGFRAVYLWYIEYHDYNMRTKYCIPDRKCGHYVQLAWATSNKVGCAIRECGGRYRYYIVCHYFHPVRPQLKMYEVGTPCSQCRLEDKALCLHNLCSEATCNLTCLNCGKLDETSCKCNCADGWDSPDCSKICEDAHEKCGVNPGFPNKDTCSMNKNAVRNRYCRKMCRSCNPSDPKKTYSHVCCGGLLCEKGHVLNTDSLSSIICALKISMRTGHLRVSKESKDNLDGKLQNSKYPEGNSLYNYQLLGNDANVGDNELIESESLIEKLSKEEPMRSKTDKRQILERGFTDELKTQMLDLHNLYRSNVTPPAANMAFMEWDNHLEILAQKWADRCVFEHGTPPGTHFSEGYYGQNLYLGSEPTGYQAAYMWYEEYQHYNLKTRYCKPYEQCGHYVQLAWATCKRLGCGVKRCDQVYLIVCHYFPGTMSGVQMYEIGRPCSLCPKEEKAKCMNNLCNTASCNLYCHNCGRLNSYTCQCQCADGWDGPDCSRPCEDEHERCHVSPGFPDEESCSLNNYDVANKYCRKMCYSCAAYSEEKTYSHVCCGGKTCSKGYVLEAENNTCACNALCPGPSCG</sequence>
<name>A0A8X6PCI3_NEPPI</name>
<evidence type="ECO:0000313" key="3">
    <source>
        <dbReference type="EMBL" id="GFT63610.1"/>
    </source>
</evidence>
<evidence type="ECO:0000313" key="4">
    <source>
        <dbReference type="Proteomes" id="UP000887013"/>
    </source>
</evidence>
<dbReference type="Proteomes" id="UP000887013">
    <property type="component" value="Unassembled WGS sequence"/>
</dbReference>
<proteinExistence type="predicted"/>
<keyword evidence="4" id="KW-1185">Reference proteome</keyword>
<dbReference type="InterPro" id="IPR002413">
    <property type="entry name" value="V5_allergen-like"/>
</dbReference>
<protein>
    <submittedName>
        <fullName evidence="3">Peptidase inhibitor 16</fullName>
    </submittedName>
</protein>
<dbReference type="InterPro" id="IPR018244">
    <property type="entry name" value="Allrgn_V5/Tpx1_CS"/>
</dbReference>
<dbReference type="GO" id="GO:0005576">
    <property type="term" value="C:extracellular region"/>
    <property type="evidence" value="ECO:0007669"/>
    <property type="project" value="InterPro"/>
</dbReference>
<dbReference type="PANTHER" id="PTHR10334">
    <property type="entry name" value="CYSTEINE-RICH SECRETORY PROTEIN-RELATED"/>
    <property type="match status" value="1"/>
</dbReference>
<evidence type="ECO:0000259" key="2">
    <source>
        <dbReference type="SMART" id="SM00198"/>
    </source>
</evidence>
<dbReference type="InterPro" id="IPR014044">
    <property type="entry name" value="CAP_dom"/>
</dbReference>
<feature type="chain" id="PRO_5036503074" evidence="1">
    <location>
        <begin position="24"/>
        <end position="663"/>
    </location>
</feature>
<dbReference type="InterPro" id="IPR001283">
    <property type="entry name" value="CRISP-related"/>
</dbReference>
<organism evidence="3 4">
    <name type="scientific">Nephila pilipes</name>
    <name type="common">Giant wood spider</name>
    <name type="synonym">Nephila maculata</name>
    <dbReference type="NCBI Taxonomy" id="299642"/>
    <lineage>
        <taxon>Eukaryota</taxon>
        <taxon>Metazoa</taxon>
        <taxon>Ecdysozoa</taxon>
        <taxon>Arthropoda</taxon>
        <taxon>Chelicerata</taxon>
        <taxon>Arachnida</taxon>
        <taxon>Araneae</taxon>
        <taxon>Araneomorphae</taxon>
        <taxon>Entelegynae</taxon>
        <taxon>Araneoidea</taxon>
        <taxon>Nephilidae</taxon>
        <taxon>Nephila</taxon>
    </lineage>
</organism>
<dbReference type="OrthoDB" id="6427256at2759"/>
<dbReference type="PRINTS" id="PR00838">
    <property type="entry name" value="V5ALLERGEN"/>
</dbReference>
<reference evidence="3" key="1">
    <citation type="submission" date="2020-08" db="EMBL/GenBank/DDBJ databases">
        <title>Multicomponent nature underlies the extraordinary mechanical properties of spider dragline silk.</title>
        <authorList>
            <person name="Kono N."/>
            <person name="Nakamura H."/>
            <person name="Mori M."/>
            <person name="Yoshida Y."/>
            <person name="Ohtoshi R."/>
            <person name="Malay A.D."/>
            <person name="Moran D.A.P."/>
            <person name="Tomita M."/>
            <person name="Numata K."/>
            <person name="Arakawa K."/>
        </authorList>
    </citation>
    <scope>NUCLEOTIDE SEQUENCE</scope>
</reference>
<gene>
    <name evidence="3" type="primary">Pi16</name>
    <name evidence="3" type="ORF">NPIL_308581</name>
</gene>
<dbReference type="AlphaFoldDB" id="A0A8X6PCI3"/>
<dbReference type="SUPFAM" id="SSF55797">
    <property type="entry name" value="PR-1-like"/>
    <property type="match status" value="2"/>
</dbReference>
<comment type="caution">
    <text evidence="3">The sequence shown here is derived from an EMBL/GenBank/DDBJ whole genome shotgun (WGS) entry which is preliminary data.</text>
</comment>
<accession>A0A8X6PCI3</accession>
<keyword evidence="1" id="KW-0732">Signal</keyword>
<dbReference type="CDD" id="cd05380">
    <property type="entry name" value="CAP_euk"/>
    <property type="match status" value="1"/>
</dbReference>
<dbReference type="SMART" id="SM00198">
    <property type="entry name" value="SCP"/>
    <property type="match status" value="2"/>
</dbReference>
<dbReference type="InterPro" id="IPR035940">
    <property type="entry name" value="CAP_sf"/>
</dbReference>
<feature type="domain" description="SCP" evidence="2">
    <location>
        <begin position="381"/>
        <end position="518"/>
    </location>
</feature>
<dbReference type="PROSITE" id="PS01009">
    <property type="entry name" value="CRISP_1"/>
    <property type="match status" value="1"/>
</dbReference>
<dbReference type="Pfam" id="PF00188">
    <property type="entry name" value="CAP"/>
    <property type="match status" value="2"/>
</dbReference>
<dbReference type="Gene3D" id="3.40.33.10">
    <property type="entry name" value="CAP"/>
    <property type="match status" value="2"/>
</dbReference>
<dbReference type="PRINTS" id="PR00837">
    <property type="entry name" value="V5TPXLIKE"/>
</dbReference>